<sequence length="336" mass="34673">MPILSIGDLASTFQIRRQSTGLKSDLTRLGRELATGVRSDLGAQVSGDFGPISAIERSLSAMAAYRTSNAEAAGLMEATQLALEAVQQLGRDLTPGALTAASSRDPVMIHATSRDAHQKFSASVAALNTRAADRTLLAGAATDRPAMAPAETIMAALVAAVSGETAAAGVTAAVDAWFDAPGGGFETVAYLGAASDMGPMAIAEGESVAVPARADDPALRAVLKSQALAALIAEGVLDADKDQQAELIGTASERMLAADGDITNLRADIGAIEARIEDARARNAAEASAYELARAGLIGADPYDTATELEAVYSRIEMLYTVTARIAGLKFTDYMR</sequence>
<dbReference type="AlphaFoldDB" id="A0A5D0R899"/>
<dbReference type="SUPFAM" id="SSF64518">
    <property type="entry name" value="Phase 1 flagellin"/>
    <property type="match status" value="1"/>
</dbReference>
<accession>A0A5D0R899</accession>
<keyword evidence="2" id="KW-1185">Reference proteome</keyword>
<dbReference type="RefSeq" id="WP_148379919.1">
    <property type="nucleotide sequence ID" value="NZ_VSIY01000015.1"/>
</dbReference>
<dbReference type="Proteomes" id="UP000322080">
    <property type="component" value="Unassembled WGS sequence"/>
</dbReference>
<name>A0A5D0R899_9RHOB</name>
<comment type="caution">
    <text evidence="1">The sequence shown here is derived from an EMBL/GenBank/DDBJ whole genome shotgun (WGS) entry which is preliminary data.</text>
</comment>
<gene>
    <name evidence="1" type="ORF">FVF75_16700</name>
</gene>
<reference evidence="1 2" key="1">
    <citation type="submission" date="2019-08" db="EMBL/GenBank/DDBJ databases">
        <title>Identification of a novel species of the genus Boseongicola.</title>
        <authorList>
            <person name="Zhang X.-Q."/>
        </authorList>
    </citation>
    <scope>NUCLEOTIDE SEQUENCE [LARGE SCALE GENOMIC DNA]</scope>
    <source>
        <strain evidence="1 2">HY14</strain>
    </source>
</reference>
<organism evidence="1 2">
    <name type="scientific">Maritimibacter fusiformis</name>
    <dbReference type="NCBI Taxonomy" id="2603819"/>
    <lineage>
        <taxon>Bacteria</taxon>
        <taxon>Pseudomonadati</taxon>
        <taxon>Pseudomonadota</taxon>
        <taxon>Alphaproteobacteria</taxon>
        <taxon>Rhodobacterales</taxon>
        <taxon>Roseobacteraceae</taxon>
        <taxon>Maritimibacter</taxon>
    </lineage>
</organism>
<protein>
    <submittedName>
        <fullName evidence="1">Uncharacterized protein</fullName>
    </submittedName>
</protein>
<evidence type="ECO:0000313" key="1">
    <source>
        <dbReference type="EMBL" id="TYB77880.1"/>
    </source>
</evidence>
<evidence type="ECO:0000313" key="2">
    <source>
        <dbReference type="Proteomes" id="UP000322080"/>
    </source>
</evidence>
<dbReference type="EMBL" id="VSIY01000015">
    <property type="protein sequence ID" value="TYB77880.1"/>
    <property type="molecule type" value="Genomic_DNA"/>
</dbReference>
<proteinExistence type="predicted"/>